<keyword evidence="10" id="KW-1185">Reference proteome</keyword>
<dbReference type="PANTHER" id="PTHR30026">
    <property type="entry name" value="OUTER MEMBRANE PROTEIN TOLC"/>
    <property type="match status" value="1"/>
</dbReference>
<evidence type="ECO:0000256" key="2">
    <source>
        <dbReference type="ARBA" id="ARBA00007613"/>
    </source>
</evidence>
<keyword evidence="8" id="KW-0175">Coiled coil</keyword>
<proteinExistence type="inferred from homology"/>
<dbReference type="SUPFAM" id="SSF56954">
    <property type="entry name" value="Outer membrane efflux proteins (OEP)"/>
    <property type="match status" value="1"/>
</dbReference>
<evidence type="ECO:0000256" key="8">
    <source>
        <dbReference type="SAM" id="Coils"/>
    </source>
</evidence>
<dbReference type="Pfam" id="PF02321">
    <property type="entry name" value="OEP"/>
    <property type="match status" value="2"/>
</dbReference>
<evidence type="ECO:0000256" key="5">
    <source>
        <dbReference type="ARBA" id="ARBA00022692"/>
    </source>
</evidence>
<comment type="subcellular location">
    <subcellularLocation>
        <location evidence="1">Cell outer membrane</location>
    </subcellularLocation>
</comment>
<evidence type="ECO:0000256" key="1">
    <source>
        <dbReference type="ARBA" id="ARBA00004442"/>
    </source>
</evidence>
<evidence type="ECO:0000313" key="9">
    <source>
        <dbReference type="EMBL" id="QUW04167.1"/>
    </source>
</evidence>
<dbReference type="EMBL" id="CP072649">
    <property type="protein sequence ID" value="QUW04167.1"/>
    <property type="molecule type" value="Genomic_DNA"/>
</dbReference>
<accession>A0ABX8BB49</accession>
<comment type="similarity">
    <text evidence="2">Belongs to the outer membrane factor (OMF) (TC 1.B.17) family.</text>
</comment>
<keyword evidence="4" id="KW-1134">Transmembrane beta strand</keyword>
<evidence type="ECO:0000256" key="6">
    <source>
        <dbReference type="ARBA" id="ARBA00023136"/>
    </source>
</evidence>
<reference evidence="9 10" key="1">
    <citation type="submission" date="2021-03" db="EMBL/GenBank/DDBJ databases">
        <title>Genomic and phenotypic characterization of Chloracidobacterium isolates provides evidence for multiple species.</title>
        <authorList>
            <person name="Saini M.K."/>
            <person name="Costas A.M.G."/>
            <person name="Tank M."/>
            <person name="Bryant D.A."/>
        </authorList>
    </citation>
    <scope>NUCLEOTIDE SEQUENCE [LARGE SCALE GENOMIC DNA]</scope>
    <source>
        <strain evidence="9 10">BV2-C</strain>
    </source>
</reference>
<evidence type="ECO:0000313" key="10">
    <source>
        <dbReference type="Proteomes" id="UP000676506"/>
    </source>
</evidence>
<keyword evidence="6" id="KW-0472">Membrane</keyword>
<evidence type="ECO:0000256" key="3">
    <source>
        <dbReference type="ARBA" id="ARBA00022448"/>
    </source>
</evidence>
<evidence type="ECO:0000256" key="4">
    <source>
        <dbReference type="ARBA" id="ARBA00022452"/>
    </source>
</evidence>
<gene>
    <name evidence="9" type="ORF">J8C06_14080</name>
</gene>
<dbReference type="Proteomes" id="UP000676506">
    <property type="component" value="Chromosome 2"/>
</dbReference>
<dbReference type="RefSeq" id="WP_211430056.1">
    <property type="nucleotide sequence ID" value="NZ_CP072649.1"/>
</dbReference>
<keyword evidence="7" id="KW-0998">Cell outer membrane</keyword>
<protein>
    <submittedName>
        <fullName evidence="9">TolC family protein</fullName>
    </submittedName>
</protein>
<dbReference type="Gene3D" id="1.20.1600.10">
    <property type="entry name" value="Outer membrane efflux proteins (OEP)"/>
    <property type="match status" value="1"/>
</dbReference>
<organism evidence="9 10">
    <name type="scientific">Chloracidobacterium validum</name>
    <dbReference type="NCBI Taxonomy" id="2821543"/>
    <lineage>
        <taxon>Bacteria</taxon>
        <taxon>Pseudomonadati</taxon>
        <taxon>Acidobacteriota</taxon>
        <taxon>Terriglobia</taxon>
        <taxon>Terriglobales</taxon>
        <taxon>Acidobacteriaceae</taxon>
        <taxon>Chloracidobacterium</taxon>
    </lineage>
</organism>
<name>A0ABX8BB49_9BACT</name>
<feature type="coiled-coil region" evidence="8">
    <location>
        <begin position="218"/>
        <end position="245"/>
    </location>
</feature>
<keyword evidence="5" id="KW-0812">Transmembrane</keyword>
<evidence type="ECO:0000256" key="7">
    <source>
        <dbReference type="ARBA" id="ARBA00023237"/>
    </source>
</evidence>
<dbReference type="InterPro" id="IPR051906">
    <property type="entry name" value="TolC-like"/>
</dbReference>
<feature type="coiled-coil region" evidence="8">
    <location>
        <begin position="269"/>
        <end position="296"/>
    </location>
</feature>
<dbReference type="InterPro" id="IPR003423">
    <property type="entry name" value="OMP_efflux"/>
</dbReference>
<keyword evidence="3" id="KW-0813">Transport</keyword>
<dbReference type="PANTHER" id="PTHR30026:SF20">
    <property type="entry name" value="OUTER MEMBRANE PROTEIN TOLC"/>
    <property type="match status" value="1"/>
</dbReference>
<sequence length="457" mass="49371">MTHRLMCLALLVGWFVNVSVAQQLPPPRRLPLPGVVHPPSGGIPRSLSPERAIELALAGETAVQLAAERREEARGRALEARAALLPNLSGTATRASNAINLAAQGLGDVVPGLRSIIVFDTFDARLQLTQQLFDWSAIQRYRASQTARRAAELEAQLVRQQVTGEVLMAYLGVLRAQSVVTVADREIAAARALVNLAQEQRTAGLATQLDVVRAGVQLAEEEARRTQAQTELEQALARLRRLTALPAAAEVTLTAELRFVPTPLPDQATALTEAKQRRLEIKLAQAQQEAGAQEQAATSAEWLPSVEVFADYGINGTRPNRFALPTRTFGVRITVPVFNGGATFGRLVAEKSRARQRALQVADVERQVEQDARLALILVSTAAEQVAVAEQGVTLAQREAELAEERFAAGVTDNLEVARAQAALSQARAARVNALAQHVTARINLALALGTIEQFQW</sequence>